<accession>A0AAV0NK93</accession>
<feature type="compositionally biased region" description="Basic and acidic residues" evidence="1">
    <location>
        <begin position="280"/>
        <end position="298"/>
    </location>
</feature>
<sequence>MSFSDILQQDHWYVADSDSEDVLAREKEEDDEIDDEKEDPKCPTIPFTAAEKSRWRREWRSALVVKGLGRRVSYITLARRLNAIWARHGDLQISDMRNGCFLVRFRSQKDYEWATMGGPWLLGDTYLTVHRWFKGFNPWKTVVTSTMVWAQLPKLPIEFINKEAVMKIAERLGRPVRVDRATELGARGKYARVCVEVDLTQPLLSQFKIEGVTYLVQYEGLDDLCTCCGTYGKTAGTCQCAKLINEMDMEGNREVEPEVREDPTQGRTYGDWMVVKRRGRGFDRRKEEERGTKKDESGTNRFQKLATETTRTVSGEAEKEADKGNNGREEESVEREEHELRDQSHADTHATQAQVGIQIQSSPNVMTSSKQAIGAKEGSGGRKGPEVRKGQGVQVQHGSMGKSKGKSDDGKKMEQKKGESNTGLGSRKDSSGENTQRAYGAGNRSPSVVK</sequence>
<feature type="compositionally biased region" description="Basic and acidic residues" evidence="1">
    <location>
        <begin position="379"/>
        <end position="389"/>
    </location>
</feature>
<dbReference type="Proteomes" id="UP001154282">
    <property type="component" value="Unassembled WGS sequence"/>
</dbReference>
<evidence type="ECO:0000313" key="4">
    <source>
        <dbReference type="Proteomes" id="UP001154282"/>
    </source>
</evidence>
<dbReference type="AlphaFoldDB" id="A0AAV0NK93"/>
<dbReference type="Pfam" id="PF14111">
    <property type="entry name" value="DUF4283"/>
    <property type="match status" value="1"/>
</dbReference>
<feature type="region of interest" description="Disordered" evidence="1">
    <location>
        <begin position="17"/>
        <end position="43"/>
    </location>
</feature>
<feature type="compositionally biased region" description="Basic and acidic residues" evidence="1">
    <location>
        <begin position="316"/>
        <end position="348"/>
    </location>
</feature>
<feature type="compositionally biased region" description="Polar residues" evidence="1">
    <location>
        <begin position="299"/>
        <end position="313"/>
    </location>
</feature>
<feature type="compositionally biased region" description="Polar residues" evidence="1">
    <location>
        <begin position="349"/>
        <end position="371"/>
    </location>
</feature>
<evidence type="ECO:0000259" key="2">
    <source>
        <dbReference type="Pfam" id="PF14111"/>
    </source>
</evidence>
<dbReference type="InterPro" id="IPR040256">
    <property type="entry name" value="At4g02000-like"/>
</dbReference>
<keyword evidence="4" id="KW-1185">Reference proteome</keyword>
<organism evidence="3 4">
    <name type="scientific">Linum tenue</name>
    <dbReference type="NCBI Taxonomy" id="586396"/>
    <lineage>
        <taxon>Eukaryota</taxon>
        <taxon>Viridiplantae</taxon>
        <taxon>Streptophyta</taxon>
        <taxon>Embryophyta</taxon>
        <taxon>Tracheophyta</taxon>
        <taxon>Spermatophyta</taxon>
        <taxon>Magnoliopsida</taxon>
        <taxon>eudicotyledons</taxon>
        <taxon>Gunneridae</taxon>
        <taxon>Pentapetalae</taxon>
        <taxon>rosids</taxon>
        <taxon>fabids</taxon>
        <taxon>Malpighiales</taxon>
        <taxon>Linaceae</taxon>
        <taxon>Linum</taxon>
    </lineage>
</organism>
<feature type="region of interest" description="Disordered" evidence="1">
    <location>
        <begin position="252"/>
        <end position="450"/>
    </location>
</feature>
<comment type="caution">
    <text evidence="3">The sequence shown here is derived from an EMBL/GenBank/DDBJ whole genome shotgun (WGS) entry which is preliminary data.</text>
</comment>
<feature type="compositionally biased region" description="Acidic residues" evidence="1">
    <location>
        <begin position="28"/>
        <end position="37"/>
    </location>
</feature>
<feature type="compositionally biased region" description="Basic and acidic residues" evidence="1">
    <location>
        <begin position="252"/>
        <end position="264"/>
    </location>
</feature>
<gene>
    <name evidence="3" type="ORF">LITE_LOCUS33631</name>
</gene>
<protein>
    <recommendedName>
        <fullName evidence="2">DUF4283 domain-containing protein</fullName>
    </recommendedName>
</protein>
<reference evidence="3" key="1">
    <citation type="submission" date="2022-08" db="EMBL/GenBank/DDBJ databases">
        <authorList>
            <person name="Gutierrez-Valencia J."/>
        </authorList>
    </citation>
    <scope>NUCLEOTIDE SEQUENCE</scope>
</reference>
<dbReference type="PANTHER" id="PTHR31286">
    <property type="entry name" value="GLYCINE-RICH CELL WALL STRUCTURAL PROTEIN 1.8-LIKE"/>
    <property type="match status" value="1"/>
</dbReference>
<evidence type="ECO:0000313" key="3">
    <source>
        <dbReference type="EMBL" id="CAI0458648.1"/>
    </source>
</evidence>
<dbReference type="PANTHER" id="PTHR31286:SF99">
    <property type="entry name" value="DUF4283 DOMAIN-CONTAINING PROTEIN"/>
    <property type="match status" value="1"/>
</dbReference>
<feature type="domain" description="DUF4283" evidence="2">
    <location>
        <begin position="58"/>
        <end position="139"/>
    </location>
</feature>
<name>A0AAV0NK93_9ROSI</name>
<proteinExistence type="predicted"/>
<feature type="compositionally biased region" description="Basic and acidic residues" evidence="1">
    <location>
        <begin position="405"/>
        <end position="419"/>
    </location>
</feature>
<dbReference type="InterPro" id="IPR025558">
    <property type="entry name" value="DUF4283"/>
</dbReference>
<dbReference type="EMBL" id="CAMGYJ010000008">
    <property type="protein sequence ID" value="CAI0458648.1"/>
    <property type="molecule type" value="Genomic_DNA"/>
</dbReference>
<evidence type="ECO:0000256" key="1">
    <source>
        <dbReference type="SAM" id="MobiDB-lite"/>
    </source>
</evidence>